<evidence type="ECO:0000313" key="2">
    <source>
        <dbReference type="EnsemblPlants" id="OBART01G23570.1"/>
    </source>
</evidence>
<dbReference type="PaxDb" id="65489-OBART01G23570.1"/>
<sequence length="98" mass="10793">MAFRCSGPPTREGFELESRDKVVRRRAGLREHRGSRSDGHPCRGGSSSSGFGLISATTTTLVVRRKRPKYNVTATLQVDFGVLVVYVDSDSWIGVTCF</sequence>
<organism evidence="2">
    <name type="scientific">Oryza barthii</name>
    <dbReference type="NCBI Taxonomy" id="65489"/>
    <lineage>
        <taxon>Eukaryota</taxon>
        <taxon>Viridiplantae</taxon>
        <taxon>Streptophyta</taxon>
        <taxon>Embryophyta</taxon>
        <taxon>Tracheophyta</taxon>
        <taxon>Spermatophyta</taxon>
        <taxon>Magnoliopsida</taxon>
        <taxon>Liliopsida</taxon>
        <taxon>Poales</taxon>
        <taxon>Poaceae</taxon>
        <taxon>BOP clade</taxon>
        <taxon>Oryzoideae</taxon>
        <taxon>Oryzeae</taxon>
        <taxon>Oryzinae</taxon>
        <taxon>Oryza</taxon>
    </lineage>
</organism>
<feature type="compositionally biased region" description="Basic and acidic residues" evidence="1">
    <location>
        <begin position="28"/>
        <end position="41"/>
    </location>
</feature>
<reference evidence="2" key="1">
    <citation type="journal article" date="2009" name="Rice">
        <title>De Novo Next Generation Sequencing of Plant Genomes.</title>
        <authorList>
            <person name="Rounsley S."/>
            <person name="Marri P.R."/>
            <person name="Yu Y."/>
            <person name="He R."/>
            <person name="Sisneros N."/>
            <person name="Goicoechea J.L."/>
            <person name="Lee S.J."/>
            <person name="Angelova A."/>
            <person name="Kudrna D."/>
            <person name="Luo M."/>
            <person name="Affourtit J."/>
            <person name="Desany B."/>
            <person name="Knight J."/>
            <person name="Niazi F."/>
            <person name="Egholm M."/>
            <person name="Wing R.A."/>
        </authorList>
    </citation>
    <scope>NUCLEOTIDE SEQUENCE [LARGE SCALE GENOMIC DNA]</scope>
    <source>
        <strain evidence="2">cv. IRGC 105608</strain>
    </source>
</reference>
<dbReference type="STRING" id="65489.A0A0D3ERI4"/>
<dbReference type="HOGENOM" id="CLU_2336949_0_0_1"/>
<proteinExistence type="predicted"/>
<accession>A0A0D3ERI4</accession>
<protein>
    <submittedName>
        <fullName evidence="2">Uncharacterized protein</fullName>
    </submittedName>
</protein>
<feature type="region of interest" description="Disordered" evidence="1">
    <location>
        <begin position="25"/>
        <end position="50"/>
    </location>
</feature>
<evidence type="ECO:0000256" key="1">
    <source>
        <dbReference type="SAM" id="MobiDB-lite"/>
    </source>
</evidence>
<keyword evidence="3" id="KW-1185">Reference proteome</keyword>
<dbReference type="Proteomes" id="UP000026960">
    <property type="component" value="Chromosome 1"/>
</dbReference>
<dbReference type="AlphaFoldDB" id="A0A0D3ERI4"/>
<reference evidence="2" key="2">
    <citation type="submission" date="2015-03" db="UniProtKB">
        <authorList>
            <consortium name="EnsemblPlants"/>
        </authorList>
    </citation>
    <scope>IDENTIFICATION</scope>
</reference>
<dbReference type="EnsemblPlants" id="OBART01G23570.1">
    <property type="protein sequence ID" value="OBART01G23570.1"/>
    <property type="gene ID" value="OBART01G23570"/>
</dbReference>
<evidence type="ECO:0000313" key="3">
    <source>
        <dbReference type="Proteomes" id="UP000026960"/>
    </source>
</evidence>
<name>A0A0D3ERI4_9ORYZ</name>
<dbReference type="Gramene" id="OBART01G23570.1">
    <property type="protein sequence ID" value="OBART01G23570.1"/>
    <property type="gene ID" value="OBART01G23570"/>
</dbReference>